<sequence>MFMSLFTDIHGNTMTTKRANEKIAYSSFLQKWVSDLTEEAAKLMQDSIPTLTYTSYEAYDSHGDREPYQQIYFNRRKRLNTFAILLYLNPKQKEYQTHLKDILWSICEEWTWCLPAHINRDSAFTLSEKNDQAYEQIDLFSAETAFSLAEILIMHETRLPDFIIKRIRYEVNRRIFKPFLERQHHWEQSEHNWSSVCSGSIGASAIYLIEDDKHLQTILQKCIHSVKYFVRGLTSEGVCMEGYHYWQYGFGYYVYFADLLYKKTAGEVNLFAHDKVKKAATFQEKVFIDSHTVANFSDALEQASPMLGLSHYLHHTYKTVHLPHSSICAPYGSDPCYRFAPAIRDLLWFDETKEGTDWPTHESFFPEAQVFVKTSTYRQQKIGFAAKGGHNDEPHNHNDLGHFMIYVNGVSLLSDLGAGHYNKDYFSPSRYQFLTNGSQGHSVPQIGGAVQASGSTFVSKEMELTPNLLSMELTCAYSVPSLSSFLRSWDLDTENGFVRLKDSFILTSPSQIKERYVSLADVVDQSPGRLQLSRLGLKISLLFDQNDWNLTLHHTAFQTHDGSTQTVVLIDFTYEAVHGSKDFCIDFQVDAPS</sequence>
<dbReference type="PANTHER" id="PTHR38045">
    <property type="entry name" value="CHROMOSOME 1, WHOLE GENOME SHOTGUN SEQUENCE"/>
    <property type="match status" value="1"/>
</dbReference>
<evidence type="ECO:0000313" key="1">
    <source>
        <dbReference type="EMBL" id="TSB47884.1"/>
    </source>
</evidence>
<dbReference type="EMBL" id="VLXZ01000002">
    <property type="protein sequence ID" value="TSB47884.1"/>
    <property type="molecule type" value="Genomic_DNA"/>
</dbReference>
<dbReference type="AlphaFoldDB" id="A0A554A2F9"/>
<proteinExistence type="predicted"/>
<dbReference type="Gene3D" id="1.50.10.100">
    <property type="entry name" value="Chondroitin AC/alginate lyase"/>
    <property type="match status" value="1"/>
</dbReference>
<reference evidence="1 2" key="1">
    <citation type="submission" date="2019-07" db="EMBL/GenBank/DDBJ databases">
        <authorList>
            <person name="Park Y.J."/>
            <person name="Jeong S.E."/>
            <person name="Jung H.S."/>
        </authorList>
    </citation>
    <scope>NUCLEOTIDE SEQUENCE [LARGE SCALE GENOMIC DNA]</scope>
    <source>
        <strain evidence="2">P16(2019)</strain>
    </source>
</reference>
<keyword evidence="2" id="KW-1185">Reference proteome</keyword>
<evidence type="ECO:0008006" key="3">
    <source>
        <dbReference type="Google" id="ProtNLM"/>
    </source>
</evidence>
<organism evidence="1 2">
    <name type="scientific">Alkalicoccobacillus porphyridii</name>
    <dbReference type="NCBI Taxonomy" id="2597270"/>
    <lineage>
        <taxon>Bacteria</taxon>
        <taxon>Bacillati</taxon>
        <taxon>Bacillota</taxon>
        <taxon>Bacilli</taxon>
        <taxon>Bacillales</taxon>
        <taxon>Bacillaceae</taxon>
        <taxon>Alkalicoccobacillus</taxon>
    </lineage>
</organism>
<dbReference type="InterPro" id="IPR008929">
    <property type="entry name" value="Chondroitin_lyas"/>
</dbReference>
<dbReference type="Gene3D" id="2.70.98.70">
    <property type="match status" value="1"/>
</dbReference>
<dbReference type="PANTHER" id="PTHR38045:SF1">
    <property type="entry name" value="HEPARINASE II_III-LIKE PROTEIN"/>
    <property type="match status" value="1"/>
</dbReference>
<dbReference type="SUPFAM" id="SSF48230">
    <property type="entry name" value="Chondroitin AC/alginate lyase"/>
    <property type="match status" value="1"/>
</dbReference>
<evidence type="ECO:0000313" key="2">
    <source>
        <dbReference type="Proteomes" id="UP000318521"/>
    </source>
</evidence>
<comment type="caution">
    <text evidence="1">The sequence shown here is derived from an EMBL/GenBank/DDBJ whole genome shotgun (WGS) entry which is preliminary data.</text>
</comment>
<gene>
    <name evidence="1" type="ORF">FN960_05090</name>
</gene>
<dbReference type="OrthoDB" id="9793856at2"/>
<name>A0A554A2F9_9BACI</name>
<dbReference type="Proteomes" id="UP000318521">
    <property type="component" value="Unassembled WGS sequence"/>
</dbReference>
<protein>
    <recommendedName>
        <fullName evidence="3">Heparinase</fullName>
    </recommendedName>
</protein>
<accession>A0A554A2F9</accession>